<dbReference type="RefSeq" id="WP_281484093.1">
    <property type="nucleotide sequence ID" value="NZ_CP124543.1"/>
</dbReference>
<dbReference type="PRINTS" id="PR00111">
    <property type="entry name" value="ABHYDROLASE"/>
</dbReference>
<gene>
    <name evidence="3" type="ORF">QI031_04930</name>
</gene>
<dbReference type="KEGG" id="hbq:QI031_04930"/>
<dbReference type="SUPFAM" id="SSF53474">
    <property type="entry name" value="alpha/beta-Hydrolases"/>
    <property type="match status" value="1"/>
</dbReference>
<reference evidence="3 4" key="1">
    <citation type="journal article" date="2023" name="Limnol Oceanogr Lett">
        <title>Environmental adaptations by the intertidal Antarctic cyanobacterium Halotia branconii CENA392 as revealed using long-read genome sequencing.</title>
        <authorList>
            <person name="Dextro R.B."/>
            <person name="Delbaje E."/>
            <person name="Freitas P.N.N."/>
            <person name="Geraldes V."/>
            <person name="Pinto E."/>
            <person name="Long P.F."/>
            <person name="Fiore M.F."/>
        </authorList>
    </citation>
    <scope>NUCLEOTIDE SEQUENCE [LARGE SCALE GENOMIC DNA]</scope>
    <source>
        <strain evidence="3 4">CENA392</strain>
    </source>
</reference>
<evidence type="ECO:0000259" key="2">
    <source>
        <dbReference type="Pfam" id="PF00561"/>
    </source>
</evidence>
<evidence type="ECO:0000313" key="4">
    <source>
        <dbReference type="Proteomes" id="UP001223520"/>
    </source>
</evidence>
<keyword evidence="1 3" id="KW-0378">Hydrolase</keyword>
<feature type="domain" description="AB hydrolase-1" evidence="2">
    <location>
        <begin position="38"/>
        <end position="271"/>
    </location>
</feature>
<dbReference type="PANTHER" id="PTHR43329">
    <property type="entry name" value="EPOXIDE HYDROLASE"/>
    <property type="match status" value="1"/>
</dbReference>
<evidence type="ECO:0000256" key="1">
    <source>
        <dbReference type="ARBA" id="ARBA00022801"/>
    </source>
</evidence>
<dbReference type="PRINTS" id="PR00412">
    <property type="entry name" value="EPOXHYDRLASE"/>
</dbReference>
<proteinExistence type="predicted"/>
<dbReference type="Proteomes" id="UP001223520">
    <property type="component" value="Chromosome"/>
</dbReference>
<dbReference type="InterPro" id="IPR000073">
    <property type="entry name" value="AB_hydrolase_1"/>
</dbReference>
<dbReference type="InterPro" id="IPR029058">
    <property type="entry name" value="AB_hydrolase_fold"/>
</dbReference>
<protein>
    <submittedName>
        <fullName evidence="3">Alpha/beta hydrolase</fullName>
    </submittedName>
</protein>
<dbReference type="AlphaFoldDB" id="A0AAJ6PAG4"/>
<name>A0AAJ6PAG4_9CYAN</name>
<sequence>MTQIINSNTVDFDRQFQHQTAEVNGVRIHYVMGGKGEAVVLLHGFPQTWYEWHKVMPALAEKYTVIAPDLRGLGESSCPAPDYQAQSVAEDIHQLVQKLDFKQINLVAHDIAGAAAYSYAVQYPQEILRLVFMETLVPGFNADTTGQTGNYWHMGFHMTPDLPEQLITGKEHEYLTFFIRNFAHRQDMISEEEISKYVNAYSAPGALHAAFEYYRVMPKDAEQNKRDFKTKLKMPILALGGEKSLRDLPLTSLQLVAEDVRGGSIPHCGHWLATECPDDFTQQLLTFFSDKN</sequence>
<dbReference type="GO" id="GO:0016787">
    <property type="term" value="F:hydrolase activity"/>
    <property type="evidence" value="ECO:0007669"/>
    <property type="project" value="UniProtKB-KW"/>
</dbReference>
<dbReference type="Gene3D" id="3.40.50.1820">
    <property type="entry name" value="alpha/beta hydrolase"/>
    <property type="match status" value="1"/>
</dbReference>
<evidence type="ECO:0000313" key="3">
    <source>
        <dbReference type="EMBL" id="WGV26849.1"/>
    </source>
</evidence>
<accession>A0AAJ6PAG4</accession>
<dbReference type="EMBL" id="CP124543">
    <property type="protein sequence ID" value="WGV26849.1"/>
    <property type="molecule type" value="Genomic_DNA"/>
</dbReference>
<keyword evidence="4" id="KW-1185">Reference proteome</keyword>
<dbReference type="InterPro" id="IPR000639">
    <property type="entry name" value="Epox_hydrolase-like"/>
</dbReference>
<dbReference type="Pfam" id="PF00561">
    <property type="entry name" value="Abhydrolase_1"/>
    <property type="match status" value="1"/>
</dbReference>
<organism evidence="3 4">
    <name type="scientific">Halotia branconii CENA392</name>
    <dbReference type="NCBI Taxonomy" id="1539056"/>
    <lineage>
        <taxon>Bacteria</taxon>
        <taxon>Bacillati</taxon>
        <taxon>Cyanobacteriota</taxon>
        <taxon>Cyanophyceae</taxon>
        <taxon>Nostocales</taxon>
        <taxon>Nodulariaceae</taxon>
        <taxon>Halotia</taxon>
    </lineage>
</organism>